<dbReference type="EMBL" id="CP003096">
    <property type="protein sequence ID" value="AER67052.1"/>
    <property type="molecule type" value="Genomic_DNA"/>
</dbReference>
<keyword evidence="1" id="KW-0472">Membrane</keyword>
<keyword evidence="3" id="KW-1185">Reference proteome</keyword>
<evidence type="ECO:0000313" key="2">
    <source>
        <dbReference type="EMBL" id="AER67052.1"/>
    </source>
</evidence>
<name>G7V665_THELD</name>
<organism evidence="2 3">
    <name type="scientific">Thermovirga lienii (strain ATCC BAA-1197 / DSM 17291 / Cas60314)</name>
    <dbReference type="NCBI Taxonomy" id="580340"/>
    <lineage>
        <taxon>Bacteria</taxon>
        <taxon>Thermotogati</taxon>
        <taxon>Synergistota</taxon>
        <taxon>Synergistia</taxon>
        <taxon>Synergistales</taxon>
        <taxon>Thermovirgaceae</taxon>
        <taxon>Thermovirga</taxon>
    </lineage>
</organism>
<dbReference type="STRING" id="580340.Tlie_1322"/>
<accession>G7V665</accession>
<reference evidence="3" key="1">
    <citation type="submission" date="2011-10" db="EMBL/GenBank/DDBJ databases">
        <title>The complete genome of chromosome of Thermovirga lienii DSM 17291.</title>
        <authorList>
            <consortium name="US DOE Joint Genome Institute (JGI-PGF)"/>
            <person name="Lucas S."/>
            <person name="Copeland A."/>
            <person name="Lapidus A."/>
            <person name="Glavina del Rio T."/>
            <person name="Dalin E."/>
            <person name="Tice H."/>
            <person name="Bruce D."/>
            <person name="Goodwin L."/>
            <person name="Pitluck S."/>
            <person name="Peters L."/>
            <person name="Mikhailova N."/>
            <person name="Saunders E."/>
            <person name="Kyrpides N."/>
            <person name="Mavromatis K."/>
            <person name="Ivanova N."/>
            <person name="Last F.I."/>
            <person name="Brettin T."/>
            <person name="Detter J.C."/>
            <person name="Han C."/>
            <person name="Larimer F."/>
            <person name="Land M."/>
            <person name="Hauser L."/>
            <person name="Markowitz V."/>
            <person name="Cheng J.-F."/>
            <person name="Hugenholtz P."/>
            <person name="Woyke T."/>
            <person name="Wu D."/>
            <person name="Spring S."/>
            <person name="Schroeder M."/>
            <person name="Brambilla E.-M."/>
            <person name="Klenk H.-P."/>
            <person name="Eisen J.A."/>
        </authorList>
    </citation>
    <scope>NUCLEOTIDE SEQUENCE [LARGE SCALE GENOMIC DNA]</scope>
    <source>
        <strain evidence="3">ATCC BAA-1197 / DSM 17291 / Cas60314</strain>
    </source>
</reference>
<evidence type="ECO:0000256" key="1">
    <source>
        <dbReference type="SAM" id="Phobius"/>
    </source>
</evidence>
<dbReference type="eggNOG" id="COG4241">
    <property type="taxonomic scope" value="Bacteria"/>
</dbReference>
<feature type="transmembrane region" description="Helical" evidence="1">
    <location>
        <begin position="56"/>
        <end position="89"/>
    </location>
</feature>
<feature type="transmembrane region" description="Helical" evidence="1">
    <location>
        <begin position="101"/>
        <end position="121"/>
    </location>
</feature>
<keyword evidence="1" id="KW-1133">Transmembrane helix</keyword>
<feature type="transmembrane region" description="Helical" evidence="1">
    <location>
        <begin position="174"/>
        <end position="193"/>
    </location>
</feature>
<protein>
    <recommendedName>
        <fullName evidence="4">DUF2232 domain-containing protein</fullName>
    </recommendedName>
</protein>
<dbReference type="Pfam" id="PF09991">
    <property type="entry name" value="DUF2232"/>
    <property type="match status" value="1"/>
</dbReference>
<sequence length="316" mass="34940">MNKPREIVESALLVALAVALFLASYVLPVVGMVFAFLCPAPLVVLGLRHSLTRAFLGLGVASILVTLFAGISGALFFVLSFGILGVGLGYLSRRYKNSIEIILYGVLISLGGKLVLMVILAKLTGVNPFDVRPDEMMAVIDKVASIYKEMGMSKETLNTARSQMEATISMIPKIFPALLIMASAVDCFLSYVISRTVLYRLGSNELPPIRPFARWSFPKSVFWVFILSGVLSFMGLSGTFPEIFLRIGLNLRLLSSGLLMLQGLSVFWFYLSYKNVKKVIRWILVGMVMLFPLLTQIALILGIIDMWLDLRSRIGR</sequence>
<reference evidence="2 3" key="2">
    <citation type="journal article" date="2012" name="Stand. Genomic Sci.">
        <title>Genome sequence of the moderately thermophilic, amino-acid-degrading and sulfur-reducing bacterium Thermovirga lienii type strain (Cas60314(T)).</title>
        <authorList>
            <person name="Goker M."/>
            <person name="Saunders E."/>
            <person name="Lapidus A."/>
            <person name="Nolan M."/>
            <person name="Lucas S."/>
            <person name="Hammon N."/>
            <person name="Deshpande S."/>
            <person name="Cheng J.F."/>
            <person name="Han C."/>
            <person name="Tapia R."/>
            <person name="Goodwin L.A."/>
            <person name="Pitluck S."/>
            <person name="Liolios K."/>
            <person name="Mavromatis K."/>
            <person name="Pagani I."/>
            <person name="Ivanova N."/>
            <person name="Mikhailova N."/>
            <person name="Pati A."/>
            <person name="Chen A."/>
            <person name="Palaniappan K."/>
            <person name="Land M."/>
            <person name="Chang Y.J."/>
            <person name="Jeffries C.D."/>
            <person name="Brambilla E.M."/>
            <person name="Rohde M."/>
            <person name="Spring S."/>
            <person name="Detter J.C."/>
            <person name="Woyke T."/>
            <person name="Bristow J."/>
            <person name="Eisen J.A."/>
            <person name="Markowitz V."/>
            <person name="Hugenholtz P."/>
            <person name="Kyrpides N.C."/>
            <person name="Klenk H.P."/>
        </authorList>
    </citation>
    <scope>NUCLEOTIDE SEQUENCE [LARGE SCALE GENOMIC DNA]</scope>
    <source>
        <strain evidence="3">ATCC BAA-1197 / DSM 17291 / Cas60314</strain>
    </source>
</reference>
<evidence type="ECO:0008006" key="4">
    <source>
        <dbReference type="Google" id="ProtNLM"/>
    </source>
</evidence>
<feature type="transmembrane region" description="Helical" evidence="1">
    <location>
        <begin position="220"/>
        <end position="241"/>
    </location>
</feature>
<dbReference type="KEGG" id="tli:Tlie_1322"/>
<dbReference type="PANTHER" id="PTHR41324:SF1">
    <property type="entry name" value="DUF2232 DOMAIN-CONTAINING PROTEIN"/>
    <property type="match status" value="1"/>
</dbReference>
<gene>
    <name evidence="2" type="ordered locus">Tlie_1322</name>
</gene>
<dbReference type="AlphaFoldDB" id="G7V665"/>
<keyword evidence="1" id="KW-0812">Transmembrane</keyword>
<evidence type="ECO:0000313" key="3">
    <source>
        <dbReference type="Proteomes" id="UP000005868"/>
    </source>
</evidence>
<dbReference type="OrthoDB" id="3638at2"/>
<dbReference type="InterPro" id="IPR018710">
    <property type="entry name" value="DUF2232"/>
</dbReference>
<proteinExistence type="predicted"/>
<dbReference type="HOGENOM" id="CLU_068641_3_0_0"/>
<feature type="transmembrane region" description="Helical" evidence="1">
    <location>
        <begin position="12"/>
        <end position="36"/>
    </location>
</feature>
<feature type="transmembrane region" description="Helical" evidence="1">
    <location>
        <begin position="253"/>
        <end position="271"/>
    </location>
</feature>
<dbReference type="Proteomes" id="UP000005868">
    <property type="component" value="Chromosome"/>
</dbReference>
<dbReference type="PANTHER" id="PTHR41324">
    <property type="entry name" value="MEMBRANE PROTEIN-RELATED"/>
    <property type="match status" value="1"/>
</dbReference>
<feature type="transmembrane region" description="Helical" evidence="1">
    <location>
        <begin position="283"/>
        <end position="304"/>
    </location>
</feature>